<protein>
    <submittedName>
        <fullName evidence="1">MarR family protein</fullName>
    </submittedName>
</protein>
<dbReference type="AlphaFoldDB" id="A0A117ED26"/>
<sequence length="120" mass="12880">MSPRPPGPRTVPAYVATSRHSAPRRNTFGELTRLKRCGGYEPAGLDPPQTHLLHLLAAGSLTVVEVSAHLRLTVHAVCVVACSLVDAGLVEARAPIPEAEKVDTTLLERVLVGLQRDRFG</sequence>
<reference evidence="2" key="1">
    <citation type="submission" date="2015-11" db="EMBL/GenBank/DDBJ databases">
        <authorList>
            <consortium name="Cross-ministerial Strategic Innovation Promotion Program (SIP) consortium"/>
            <person name="Tomihama T."/>
            <person name="Ikenaga M."/>
            <person name="Sakai M."/>
            <person name="Okubo T."/>
            <person name="Ikeda S."/>
        </authorList>
    </citation>
    <scope>NUCLEOTIDE SEQUENCE [LARGE SCALE GENOMIC DNA]</scope>
    <source>
        <strain evidence="2">S58</strain>
    </source>
</reference>
<dbReference type="SUPFAM" id="SSF46785">
    <property type="entry name" value="Winged helix' DNA-binding domain"/>
    <property type="match status" value="1"/>
</dbReference>
<organism evidence="1 2">
    <name type="scientific">Streptomyces scabiei</name>
    <dbReference type="NCBI Taxonomy" id="1930"/>
    <lineage>
        <taxon>Bacteria</taxon>
        <taxon>Bacillati</taxon>
        <taxon>Actinomycetota</taxon>
        <taxon>Actinomycetes</taxon>
        <taxon>Kitasatosporales</taxon>
        <taxon>Streptomycetaceae</taxon>
        <taxon>Streptomyces</taxon>
    </lineage>
</organism>
<dbReference type="EMBL" id="BCMM01000005">
    <property type="protein sequence ID" value="GAQ61297.1"/>
    <property type="molecule type" value="Genomic_DNA"/>
</dbReference>
<dbReference type="InterPro" id="IPR007995">
    <property type="entry name" value="DUF742"/>
</dbReference>
<dbReference type="InterPro" id="IPR036390">
    <property type="entry name" value="WH_DNA-bd_sf"/>
</dbReference>
<reference evidence="2" key="3">
    <citation type="submission" date="2016-02" db="EMBL/GenBank/DDBJ databases">
        <title>Draft genome of pathogenic Streptomyces sp. in Japan.</title>
        <authorList>
            <person name="Tomihama T."/>
            <person name="Ikenaga M."/>
            <person name="Sakai M."/>
            <person name="Okubo T."/>
            <person name="Ikeda S."/>
        </authorList>
    </citation>
    <scope>NUCLEOTIDE SEQUENCE [LARGE SCALE GENOMIC DNA]</scope>
    <source>
        <strain evidence="2">S58</strain>
    </source>
</reference>
<dbReference type="PANTHER" id="PTHR36221">
    <property type="entry name" value="DUF742 DOMAIN-CONTAINING PROTEIN"/>
    <property type="match status" value="1"/>
</dbReference>
<dbReference type="InterPro" id="IPR036388">
    <property type="entry name" value="WH-like_DNA-bd_sf"/>
</dbReference>
<evidence type="ECO:0000313" key="2">
    <source>
        <dbReference type="Proteomes" id="UP000067448"/>
    </source>
</evidence>
<name>A0A117ED26_STRSC</name>
<gene>
    <name evidence="1" type="ORF">SsS58_01646</name>
</gene>
<comment type="caution">
    <text evidence="1">The sequence shown here is derived from an EMBL/GenBank/DDBJ whole genome shotgun (WGS) entry which is preliminary data.</text>
</comment>
<proteinExistence type="predicted"/>
<dbReference type="PANTHER" id="PTHR36221:SF1">
    <property type="entry name" value="DUF742 DOMAIN-CONTAINING PROTEIN"/>
    <property type="match status" value="1"/>
</dbReference>
<dbReference type="OrthoDB" id="4563801at2"/>
<accession>A0A117ED26</accession>
<dbReference type="Proteomes" id="UP000067448">
    <property type="component" value="Unassembled WGS sequence"/>
</dbReference>
<dbReference type="Pfam" id="PF05331">
    <property type="entry name" value="DUF742"/>
    <property type="match status" value="1"/>
</dbReference>
<dbReference type="Gene3D" id="1.10.10.10">
    <property type="entry name" value="Winged helix-like DNA-binding domain superfamily/Winged helix DNA-binding domain"/>
    <property type="match status" value="1"/>
</dbReference>
<evidence type="ECO:0000313" key="1">
    <source>
        <dbReference type="EMBL" id="GAQ61297.1"/>
    </source>
</evidence>
<reference evidence="1 2" key="2">
    <citation type="journal article" date="2016" name="Genome Announc.">
        <title>Draft Genome Sequences of Streptomyces scabiei S58, Streptomyces turgidiscabies T45, and Streptomyces acidiscabies a10, the Pathogens of Potato Common Scab, Isolated in Japan.</title>
        <authorList>
            <person name="Tomihama T."/>
            <person name="Nishi Y."/>
            <person name="Sakai M."/>
            <person name="Ikenaga M."/>
            <person name="Okubo T."/>
            <person name="Ikeda S."/>
        </authorList>
    </citation>
    <scope>NUCLEOTIDE SEQUENCE [LARGE SCALE GENOMIC DNA]</scope>
    <source>
        <strain evidence="1 2">S58</strain>
    </source>
</reference>